<dbReference type="Pfam" id="PF06816">
    <property type="entry name" value="NOD"/>
    <property type="match status" value="1"/>
</dbReference>
<keyword evidence="16" id="KW-0010">Activator</keyword>
<accession>A0A0M3KEH1</accession>
<feature type="repeat" description="ANK" evidence="20">
    <location>
        <begin position="428"/>
        <end position="460"/>
    </location>
</feature>
<dbReference type="EMBL" id="UYRR01036063">
    <property type="protein sequence ID" value="VDK66138.1"/>
    <property type="molecule type" value="Genomic_DNA"/>
</dbReference>
<dbReference type="SUPFAM" id="SSF90193">
    <property type="entry name" value="Notch domain"/>
    <property type="match status" value="2"/>
</dbReference>
<evidence type="ECO:0000256" key="20">
    <source>
        <dbReference type="PROSITE-ProRule" id="PRU00023"/>
    </source>
</evidence>
<dbReference type="GO" id="GO:0045597">
    <property type="term" value="P:positive regulation of cell differentiation"/>
    <property type="evidence" value="ECO:0007669"/>
    <property type="project" value="UniProtKB-ARBA"/>
</dbReference>
<keyword evidence="11 22" id="KW-1133">Transmembrane helix</keyword>
<dbReference type="GO" id="GO:0031436">
    <property type="term" value="C:BRCA1-BARD1 complex"/>
    <property type="evidence" value="ECO:0007669"/>
    <property type="project" value="TreeGrafter"/>
</dbReference>
<evidence type="ECO:0000256" key="9">
    <source>
        <dbReference type="ARBA" id="ARBA00022782"/>
    </source>
</evidence>
<dbReference type="Pfam" id="PF07684">
    <property type="entry name" value="NODP"/>
    <property type="match status" value="1"/>
</dbReference>
<dbReference type="PROSITE" id="PS50258">
    <property type="entry name" value="LNR"/>
    <property type="match status" value="2"/>
</dbReference>
<dbReference type="PROSITE" id="PS00022">
    <property type="entry name" value="EGF_1"/>
    <property type="match status" value="1"/>
</dbReference>
<organism evidence="27">
    <name type="scientific">Anisakis simplex</name>
    <name type="common">Herring worm</name>
    <dbReference type="NCBI Taxonomy" id="6269"/>
    <lineage>
        <taxon>Eukaryota</taxon>
        <taxon>Metazoa</taxon>
        <taxon>Ecdysozoa</taxon>
        <taxon>Nematoda</taxon>
        <taxon>Chromadorea</taxon>
        <taxon>Rhabditida</taxon>
        <taxon>Spirurina</taxon>
        <taxon>Ascaridomorpha</taxon>
        <taxon>Ascaridoidea</taxon>
        <taxon>Anisakidae</taxon>
        <taxon>Anisakis</taxon>
        <taxon>Anisakis simplex complex</taxon>
    </lineage>
</organism>
<dbReference type="GO" id="GO:0022611">
    <property type="term" value="P:dormancy process"/>
    <property type="evidence" value="ECO:0007669"/>
    <property type="project" value="UniProtKB-ARBA"/>
</dbReference>
<evidence type="ECO:0000256" key="15">
    <source>
        <dbReference type="ARBA" id="ARBA00023157"/>
    </source>
</evidence>
<dbReference type="InterPro" id="IPR010660">
    <property type="entry name" value="Notch_NOD_dom"/>
</dbReference>
<dbReference type="InterPro" id="IPR035993">
    <property type="entry name" value="Notch-like_dom_sf"/>
</dbReference>
<evidence type="ECO:0000256" key="11">
    <source>
        <dbReference type="ARBA" id="ARBA00022989"/>
    </source>
</evidence>
<name>A0A0M3KEH1_ANISI</name>
<dbReference type="WBParaSite" id="ASIM_0001937801-mRNA-1">
    <property type="protein sequence ID" value="ASIM_0001937801-mRNA-1"/>
    <property type="gene ID" value="ASIM_0001937801"/>
</dbReference>
<dbReference type="InterPro" id="IPR000742">
    <property type="entry name" value="EGF"/>
</dbReference>
<dbReference type="GO" id="GO:0040024">
    <property type="term" value="P:dauer larval development"/>
    <property type="evidence" value="ECO:0007669"/>
    <property type="project" value="UniProtKB-ARBA"/>
</dbReference>
<dbReference type="SMART" id="SM01338">
    <property type="entry name" value="NOD"/>
    <property type="match status" value="1"/>
</dbReference>
<dbReference type="Gene3D" id="3.30.70.3310">
    <property type="match status" value="1"/>
</dbReference>
<dbReference type="SMART" id="SM01339">
    <property type="entry name" value="NODP"/>
    <property type="match status" value="1"/>
</dbReference>
<comment type="subcellular location">
    <subcellularLocation>
        <location evidence="2">Cell membrane</location>
        <topology evidence="2">Single-pass type I membrane protein</topology>
    </subcellularLocation>
    <subcellularLocation>
        <location evidence="1">Nucleus</location>
    </subcellularLocation>
</comment>
<feature type="repeat" description="ANK" evidence="20">
    <location>
        <begin position="461"/>
        <end position="485"/>
    </location>
</feature>
<proteinExistence type="predicted"/>
<dbReference type="GO" id="GO:0001708">
    <property type="term" value="P:cell fate specification"/>
    <property type="evidence" value="ECO:0007669"/>
    <property type="project" value="UniProtKB-ARBA"/>
</dbReference>
<dbReference type="InterPro" id="IPR000800">
    <property type="entry name" value="Notch_dom"/>
</dbReference>
<evidence type="ECO:0000256" key="6">
    <source>
        <dbReference type="ARBA" id="ARBA00022692"/>
    </source>
</evidence>
<keyword evidence="12" id="KW-0805">Transcription regulation</keyword>
<dbReference type="Pfam" id="PF00008">
    <property type="entry name" value="EGF"/>
    <property type="match status" value="1"/>
</dbReference>
<dbReference type="GO" id="GO:0070531">
    <property type="term" value="C:BRCA1-A complex"/>
    <property type="evidence" value="ECO:0007669"/>
    <property type="project" value="TreeGrafter"/>
</dbReference>
<evidence type="ECO:0000256" key="16">
    <source>
        <dbReference type="ARBA" id="ARBA00023159"/>
    </source>
</evidence>
<dbReference type="FunFam" id="3.30.300.320:FF:000001">
    <property type="entry name" value="Neurogenic locus notch 1"/>
    <property type="match status" value="1"/>
</dbReference>
<dbReference type="GO" id="GO:0004842">
    <property type="term" value="F:ubiquitin-protein transferase activity"/>
    <property type="evidence" value="ECO:0007669"/>
    <property type="project" value="TreeGrafter"/>
</dbReference>
<feature type="transmembrane region" description="Helical" evidence="22">
    <location>
        <begin position="336"/>
        <end position="357"/>
    </location>
</feature>
<evidence type="ECO:0000313" key="25">
    <source>
        <dbReference type="EMBL" id="VDK66138.1"/>
    </source>
</evidence>
<evidence type="ECO:0000259" key="24">
    <source>
        <dbReference type="PROSITE" id="PS50258"/>
    </source>
</evidence>
<feature type="domain" description="EGF-like" evidence="23">
    <location>
        <begin position="7"/>
        <end position="42"/>
    </location>
</feature>
<dbReference type="AlphaFoldDB" id="A0A0M3KEH1"/>
<dbReference type="PANTHER" id="PTHR24171:SF8">
    <property type="entry name" value="BRCA1-ASSOCIATED RING DOMAIN PROTEIN 1"/>
    <property type="match status" value="1"/>
</dbReference>
<dbReference type="InterPro" id="IPR011656">
    <property type="entry name" value="Notch_NODP_dom"/>
</dbReference>
<evidence type="ECO:0000256" key="13">
    <source>
        <dbReference type="ARBA" id="ARBA00023043"/>
    </source>
</evidence>
<dbReference type="Gene3D" id="1.25.40.20">
    <property type="entry name" value="Ankyrin repeat-containing domain"/>
    <property type="match status" value="1"/>
</dbReference>
<evidence type="ECO:0000256" key="14">
    <source>
        <dbReference type="ARBA" id="ARBA00023136"/>
    </source>
</evidence>
<evidence type="ECO:0000256" key="8">
    <source>
        <dbReference type="ARBA" id="ARBA00022737"/>
    </source>
</evidence>
<sequence>MECGVKSLNSNFRICLNGGSCVDRINDYECRCERGYTGRNCEQFVDLEQFNKTDVLERELCERHKCTDKANNGVCDAVCNYYACGFDGGDCSAHINPFDRCASPSYCAHVFGDGKCDTVRCCICNNEGCLFDGFDCDKLRNRCVQKQFCASHYGNGVCDKVCNNAGCGWDGGDCDQSSDNDALLAGDVIMVLLVKPNDFVQNAQTFLLTLSQKLRASVRIRFADGKPMIYEWGSESGVGALVEIPTEKLPLLSSTYQRSKRSSTQNELSGTMVILSLNVARCRQEDRNDCFSDLFSVVSFLGAANAKQELQELGMPMYSARAEVRPSISEEETSPFRVILISFAVIIAIVVIAFLMVQQGRKRKTIHAHIWHPPATDSYLSMVNVRGKGGRTALMQTASNQSKTESVTIDDMRNLIKSGADIDAQDDCEDTALMLAVKSGRAMVVEYLLKNGADATIVDERDRTPLHHAVAIQSIKIVKLLIDTGRIN</sequence>
<keyword evidence="14 22" id="KW-0472">Membrane</keyword>
<comment type="caution">
    <text evidence="21">Lacks conserved residue(s) required for the propagation of feature annotation.</text>
</comment>
<keyword evidence="5 21" id="KW-0245">EGF-like domain</keyword>
<dbReference type="GO" id="GO:0085020">
    <property type="term" value="P:protein K6-linked ubiquitination"/>
    <property type="evidence" value="ECO:0007669"/>
    <property type="project" value="TreeGrafter"/>
</dbReference>
<dbReference type="PRINTS" id="PR01452">
    <property type="entry name" value="LNOTCHREPEAT"/>
</dbReference>
<dbReference type="Gene3D" id="2.10.25.10">
    <property type="entry name" value="Laminin"/>
    <property type="match status" value="1"/>
</dbReference>
<keyword evidence="17" id="KW-0804">Transcription</keyword>
<protein>
    <submittedName>
        <fullName evidence="27">Neurogenic locus notch homolog protein 1 (inferred by orthology to a zebrafish protein)</fullName>
    </submittedName>
</protein>
<dbReference type="SUPFAM" id="SSF48403">
    <property type="entry name" value="Ankyrin repeat"/>
    <property type="match status" value="1"/>
</dbReference>
<keyword evidence="13 20" id="KW-0040">ANK repeat</keyword>
<dbReference type="Pfam" id="PF00066">
    <property type="entry name" value="Notch"/>
    <property type="match status" value="3"/>
</dbReference>
<evidence type="ECO:0000313" key="27">
    <source>
        <dbReference type="WBParaSite" id="ASIM_0001937801-mRNA-1"/>
    </source>
</evidence>
<evidence type="ECO:0000256" key="5">
    <source>
        <dbReference type="ARBA" id="ARBA00022536"/>
    </source>
</evidence>
<dbReference type="Proteomes" id="UP000267096">
    <property type="component" value="Unassembled WGS sequence"/>
</dbReference>
<dbReference type="SUPFAM" id="SSF57196">
    <property type="entry name" value="EGF/Laminin"/>
    <property type="match status" value="1"/>
</dbReference>
<dbReference type="FunFam" id="2.10.25.10:FF:000012">
    <property type="entry name" value="Delta-like protein"/>
    <property type="match status" value="1"/>
</dbReference>
<dbReference type="GO" id="GO:0005886">
    <property type="term" value="C:plasma membrane"/>
    <property type="evidence" value="ECO:0007669"/>
    <property type="project" value="UniProtKB-SubCell"/>
</dbReference>
<dbReference type="InterPro" id="IPR002110">
    <property type="entry name" value="Ankyrin_rpt"/>
</dbReference>
<dbReference type="PANTHER" id="PTHR24171">
    <property type="entry name" value="ANKYRIN REPEAT DOMAIN-CONTAINING PROTEIN 39-RELATED"/>
    <property type="match status" value="1"/>
</dbReference>
<dbReference type="GO" id="GO:0005509">
    <property type="term" value="F:calcium ion binding"/>
    <property type="evidence" value="ECO:0007669"/>
    <property type="project" value="InterPro"/>
</dbReference>
<keyword evidence="7" id="KW-0732">Signal</keyword>
<keyword evidence="18" id="KW-0325">Glycoprotein</keyword>
<feature type="domain" description="LNR" evidence="24">
    <location>
        <begin position="143"/>
        <end position="179"/>
    </location>
</feature>
<evidence type="ECO:0000256" key="12">
    <source>
        <dbReference type="ARBA" id="ARBA00023015"/>
    </source>
</evidence>
<evidence type="ECO:0000256" key="7">
    <source>
        <dbReference type="ARBA" id="ARBA00022729"/>
    </source>
</evidence>
<feature type="domain" description="LNR" evidence="24">
    <location>
        <begin position="61"/>
        <end position="101"/>
    </location>
</feature>
<gene>
    <name evidence="25" type="ORF">ASIM_LOCUS18769</name>
</gene>
<dbReference type="PROSITE" id="PS50297">
    <property type="entry name" value="ANK_REP_REGION"/>
    <property type="match status" value="2"/>
</dbReference>
<keyword evidence="3" id="KW-0217">Developmental protein</keyword>
<dbReference type="PROSITE" id="PS50088">
    <property type="entry name" value="ANK_REPEAT"/>
    <property type="match status" value="2"/>
</dbReference>
<evidence type="ECO:0000256" key="3">
    <source>
        <dbReference type="ARBA" id="ARBA00022473"/>
    </source>
</evidence>
<dbReference type="SMART" id="SM00004">
    <property type="entry name" value="NL"/>
    <property type="match status" value="3"/>
</dbReference>
<dbReference type="GO" id="GO:0090575">
    <property type="term" value="C:RNA polymerase II transcription regulator complex"/>
    <property type="evidence" value="ECO:0007669"/>
    <property type="project" value="UniProtKB-ARBA"/>
</dbReference>
<dbReference type="Pfam" id="PF12796">
    <property type="entry name" value="Ank_2"/>
    <property type="match status" value="1"/>
</dbReference>
<evidence type="ECO:0000313" key="26">
    <source>
        <dbReference type="Proteomes" id="UP000267096"/>
    </source>
</evidence>
<evidence type="ECO:0000256" key="22">
    <source>
        <dbReference type="SAM" id="Phobius"/>
    </source>
</evidence>
<evidence type="ECO:0000256" key="2">
    <source>
        <dbReference type="ARBA" id="ARBA00004251"/>
    </source>
</evidence>
<keyword evidence="19" id="KW-0539">Nucleus</keyword>
<dbReference type="InterPro" id="IPR000152">
    <property type="entry name" value="EGF-type_Asp/Asn_hydroxyl_site"/>
</dbReference>
<keyword evidence="9" id="KW-0221">Differentiation</keyword>
<dbReference type="PROSITE" id="PS50026">
    <property type="entry name" value="EGF_3"/>
    <property type="match status" value="1"/>
</dbReference>
<reference evidence="25 26" key="2">
    <citation type="submission" date="2018-11" db="EMBL/GenBank/DDBJ databases">
        <authorList>
            <consortium name="Pathogen Informatics"/>
        </authorList>
    </citation>
    <scope>NUCLEOTIDE SEQUENCE [LARGE SCALE GENOMIC DNA]</scope>
</reference>
<dbReference type="GO" id="GO:0061629">
    <property type="term" value="F:RNA polymerase II-specific DNA-binding transcription factor binding"/>
    <property type="evidence" value="ECO:0007669"/>
    <property type="project" value="UniProtKB-ARBA"/>
</dbReference>
<dbReference type="SMART" id="SM00179">
    <property type="entry name" value="EGF_CA"/>
    <property type="match status" value="1"/>
</dbReference>
<evidence type="ECO:0000259" key="23">
    <source>
        <dbReference type="PROSITE" id="PS50026"/>
    </source>
</evidence>
<evidence type="ECO:0000256" key="1">
    <source>
        <dbReference type="ARBA" id="ARBA00004123"/>
    </source>
</evidence>
<keyword evidence="6 22" id="KW-0812">Transmembrane</keyword>
<evidence type="ECO:0000256" key="4">
    <source>
        <dbReference type="ARBA" id="ARBA00022475"/>
    </source>
</evidence>
<feature type="disulfide bond" evidence="21">
    <location>
        <begin position="32"/>
        <end position="41"/>
    </location>
</feature>
<evidence type="ECO:0000256" key="21">
    <source>
        <dbReference type="PROSITE-ProRule" id="PRU00076"/>
    </source>
</evidence>
<keyword evidence="8" id="KW-0677">Repeat</keyword>
<reference evidence="27" key="1">
    <citation type="submission" date="2017-02" db="UniProtKB">
        <authorList>
            <consortium name="WormBaseParasite"/>
        </authorList>
    </citation>
    <scope>IDENTIFICATION</scope>
</reference>
<keyword evidence="15 21" id="KW-1015">Disulfide bond</keyword>
<dbReference type="PROSITE" id="PS01186">
    <property type="entry name" value="EGF_2"/>
    <property type="match status" value="1"/>
</dbReference>
<evidence type="ECO:0000256" key="18">
    <source>
        <dbReference type="ARBA" id="ARBA00023180"/>
    </source>
</evidence>
<dbReference type="SMART" id="SM00181">
    <property type="entry name" value="EGF"/>
    <property type="match status" value="1"/>
</dbReference>
<dbReference type="GO" id="GO:0007219">
    <property type="term" value="P:Notch signaling pathway"/>
    <property type="evidence" value="ECO:0007669"/>
    <property type="project" value="UniProtKB-KW"/>
</dbReference>
<dbReference type="InterPro" id="IPR001881">
    <property type="entry name" value="EGF-like_Ca-bd_dom"/>
</dbReference>
<dbReference type="CDD" id="cd00054">
    <property type="entry name" value="EGF_CA"/>
    <property type="match status" value="1"/>
</dbReference>
<evidence type="ECO:0000256" key="19">
    <source>
        <dbReference type="ARBA" id="ARBA00023242"/>
    </source>
</evidence>
<evidence type="ECO:0000256" key="17">
    <source>
        <dbReference type="ARBA" id="ARBA00023163"/>
    </source>
</evidence>
<keyword evidence="10" id="KW-0914">Notch signaling pathway</keyword>
<dbReference type="PROSITE" id="PS00010">
    <property type="entry name" value="ASX_HYDROXYL"/>
    <property type="match status" value="1"/>
</dbReference>
<keyword evidence="4" id="KW-1003">Cell membrane</keyword>
<dbReference type="InterPro" id="IPR036770">
    <property type="entry name" value="Ankyrin_rpt-contain_sf"/>
</dbReference>
<dbReference type="Gene3D" id="3.30.300.320">
    <property type="match status" value="1"/>
</dbReference>
<evidence type="ECO:0000256" key="10">
    <source>
        <dbReference type="ARBA" id="ARBA00022976"/>
    </source>
</evidence>
<dbReference type="OrthoDB" id="5873073at2759"/>
<dbReference type="SMART" id="SM00248">
    <property type="entry name" value="ANK"/>
    <property type="match status" value="3"/>
</dbReference>
<keyword evidence="26" id="KW-1185">Reference proteome</keyword>